<name>A0ABR1BAB4_POLSC</name>
<keyword evidence="3" id="KW-1185">Reference proteome</keyword>
<proteinExistence type="predicted"/>
<accession>A0ABR1BAB4</accession>
<organism evidence="2 3">
    <name type="scientific">Polyplax serrata</name>
    <name type="common">Common mouse louse</name>
    <dbReference type="NCBI Taxonomy" id="468196"/>
    <lineage>
        <taxon>Eukaryota</taxon>
        <taxon>Metazoa</taxon>
        <taxon>Ecdysozoa</taxon>
        <taxon>Arthropoda</taxon>
        <taxon>Hexapoda</taxon>
        <taxon>Insecta</taxon>
        <taxon>Pterygota</taxon>
        <taxon>Neoptera</taxon>
        <taxon>Paraneoptera</taxon>
        <taxon>Psocodea</taxon>
        <taxon>Troctomorpha</taxon>
        <taxon>Phthiraptera</taxon>
        <taxon>Anoplura</taxon>
        <taxon>Polyplacidae</taxon>
        <taxon>Polyplax</taxon>
    </lineage>
</organism>
<reference evidence="2 3" key="1">
    <citation type="submission" date="2023-09" db="EMBL/GenBank/DDBJ databases">
        <title>Genomes of two closely related lineages of the louse Polyplax serrata with different host specificities.</title>
        <authorList>
            <person name="Martinu J."/>
            <person name="Tarabai H."/>
            <person name="Stefka J."/>
            <person name="Hypsa V."/>
        </authorList>
    </citation>
    <scope>NUCLEOTIDE SEQUENCE [LARGE SCALE GENOMIC DNA]</scope>
    <source>
        <strain evidence="2">98ZLc_SE</strain>
    </source>
</reference>
<gene>
    <name evidence="2" type="ORF">RUM44_007719</name>
</gene>
<dbReference type="EMBL" id="JAWJWF010000002">
    <property type="protein sequence ID" value="KAK6637304.1"/>
    <property type="molecule type" value="Genomic_DNA"/>
</dbReference>
<evidence type="ECO:0000256" key="1">
    <source>
        <dbReference type="SAM" id="MobiDB-lite"/>
    </source>
</evidence>
<feature type="region of interest" description="Disordered" evidence="1">
    <location>
        <begin position="1"/>
        <end position="34"/>
    </location>
</feature>
<sequence length="68" mass="8103">MAPRWHRASHGDEATRKGRKRKMPTPTPFPPGETCFIVKKDESFDKHQFKNMMKKRKGCRRKECDIEE</sequence>
<evidence type="ECO:0000313" key="2">
    <source>
        <dbReference type="EMBL" id="KAK6637304.1"/>
    </source>
</evidence>
<protein>
    <submittedName>
        <fullName evidence="2">Uncharacterized protein</fullName>
    </submittedName>
</protein>
<comment type="caution">
    <text evidence="2">The sequence shown here is derived from an EMBL/GenBank/DDBJ whole genome shotgun (WGS) entry which is preliminary data.</text>
</comment>
<evidence type="ECO:0000313" key="3">
    <source>
        <dbReference type="Proteomes" id="UP001359485"/>
    </source>
</evidence>
<dbReference type="Proteomes" id="UP001359485">
    <property type="component" value="Unassembled WGS sequence"/>
</dbReference>